<dbReference type="NCBIfam" id="TIGR01730">
    <property type="entry name" value="RND_mfp"/>
    <property type="match status" value="1"/>
</dbReference>
<name>A0A1M7BA13_9RHOB</name>
<feature type="domain" description="CusB-like beta-barrel" evidence="7">
    <location>
        <begin position="243"/>
        <end position="317"/>
    </location>
</feature>
<dbReference type="OrthoDB" id="9791520at2"/>
<dbReference type="SUPFAM" id="SSF111369">
    <property type="entry name" value="HlyD-like secretion proteins"/>
    <property type="match status" value="1"/>
</dbReference>
<comment type="similarity">
    <text evidence="2">Belongs to the membrane fusion protein (MFP) (TC 8.A.1) family.</text>
</comment>
<sequence length="412" mass="44188">MQKTESDIAATLKIGVSQWWQARWIKYLGLIGIVAAGAAYWMLSNAKQDNVRFVTAEAAIASFSVTVTATGTVEPTNLVEISSELSGTLANVFVDYNDPVDVGTVLAELDTVKLEAQLAVRKAALDSAIARVAMAQATLDETRERYETGLRLEQRGITSHQEFVSQRAAYIRAQAELQSAQADRALAEANLDLQQAELDKACICSPIKGIVLDRAVDAGQIVASSLSAPVLFTVAEDLTQMELRVDVDEADIGQIAVGNRAEFTVDAYDEERFPAEIAEIRFAPETVDGVVTYKAILSIDNSDLRLRPGMTATADITVAELTDVLTVPNAALRYAPPLAPDEKEDRSGLLGMLIPSGGGDVRRGDSKTLWVLRDGVAQEIAIRAGPSDGNVTEILEGAIALGDLVIRDQTDG</sequence>
<keyword evidence="9" id="KW-1185">Reference proteome</keyword>
<reference evidence="9" key="1">
    <citation type="submission" date="2016-11" db="EMBL/GenBank/DDBJ databases">
        <authorList>
            <person name="Varghese N."/>
            <person name="Submissions S."/>
        </authorList>
    </citation>
    <scope>NUCLEOTIDE SEQUENCE [LARGE SCALE GENOMIC DNA]</scope>
    <source>
        <strain evidence="9">DSM 29327</strain>
    </source>
</reference>
<dbReference type="Pfam" id="PF25954">
    <property type="entry name" value="Beta-barrel_RND_2"/>
    <property type="match status" value="1"/>
</dbReference>
<dbReference type="Pfam" id="PF25917">
    <property type="entry name" value="BSH_RND"/>
    <property type="match status" value="1"/>
</dbReference>
<evidence type="ECO:0000313" key="9">
    <source>
        <dbReference type="Proteomes" id="UP000184191"/>
    </source>
</evidence>
<dbReference type="Gene3D" id="2.40.30.170">
    <property type="match status" value="1"/>
</dbReference>
<evidence type="ECO:0000313" key="8">
    <source>
        <dbReference type="EMBL" id="SHL51479.1"/>
    </source>
</evidence>
<evidence type="ECO:0000256" key="5">
    <source>
        <dbReference type="SAM" id="Phobius"/>
    </source>
</evidence>
<feature type="transmembrane region" description="Helical" evidence="5">
    <location>
        <begin position="24"/>
        <end position="43"/>
    </location>
</feature>
<protein>
    <submittedName>
        <fullName evidence="8">HlyD family secretion protein</fullName>
    </submittedName>
</protein>
<gene>
    <name evidence="8" type="ORF">SAMN05444414_1174</name>
</gene>
<dbReference type="STRING" id="1054996.SAMN05444414_1174"/>
<dbReference type="GO" id="GO:0016020">
    <property type="term" value="C:membrane"/>
    <property type="evidence" value="ECO:0007669"/>
    <property type="project" value="InterPro"/>
</dbReference>
<dbReference type="PANTHER" id="PTHR32347">
    <property type="entry name" value="EFFLUX SYSTEM COMPONENT YKNX-RELATED"/>
    <property type="match status" value="1"/>
</dbReference>
<evidence type="ECO:0000256" key="1">
    <source>
        <dbReference type="ARBA" id="ARBA00004196"/>
    </source>
</evidence>
<dbReference type="InterPro" id="IPR050465">
    <property type="entry name" value="UPF0194_transport"/>
</dbReference>
<dbReference type="GO" id="GO:0022857">
    <property type="term" value="F:transmembrane transporter activity"/>
    <property type="evidence" value="ECO:0007669"/>
    <property type="project" value="InterPro"/>
</dbReference>
<dbReference type="Proteomes" id="UP000184191">
    <property type="component" value="Unassembled WGS sequence"/>
</dbReference>
<comment type="subcellular location">
    <subcellularLocation>
        <location evidence="1">Cell envelope</location>
    </subcellularLocation>
</comment>
<dbReference type="InterPro" id="IPR058625">
    <property type="entry name" value="MdtA-like_BSH"/>
</dbReference>
<keyword evidence="5" id="KW-0472">Membrane</keyword>
<evidence type="ECO:0000256" key="2">
    <source>
        <dbReference type="ARBA" id="ARBA00009477"/>
    </source>
</evidence>
<proteinExistence type="inferred from homology"/>
<feature type="coiled-coil region" evidence="4">
    <location>
        <begin position="170"/>
        <end position="199"/>
    </location>
</feature>
<dbReference type="Gene3D" id="2.40.50.100">
    <property type="match status" value="1"/>
</dbReference>
<organism evidence="8 9">
    <name type="scientific">Roseovarius marisflavi</name>
    <dbReference type="NCBI Taxonomy" id="1054996"/>
    <lineage>
        <taxon>Bacteria</taxon>
        <taxon>Pseudomonadati</taxon>
        <taxon>Pseudomonadota</taxon>
        <taxon>Alphaproteobacteria</taxon>
        <taxon>Rhodobacterales</taxon>
        <taxon>Roseobacteraceae</taxon>
        <taxon>Roseovarius</taxon>
    </lineage>
</organism>
<feature type="domain" description="Multidrug resistance protein MdtA-like barrel-sandwich hybrid" evidence="6">
    <location>
        <begin position="78"/>
        <end position="231"/>
    </location>
</feature>
<evidence type="ECO:0000256" key="4">
    <source>
        <dbReference type="SAM" id="Coils"/>
    </source>
</evidence>
<evidence type="ECO:0000256" key="3">
    <source>
        <dbReference type="ARBA" id="ARBA00023054"/>
    </source>
</evidence>
<evidence type="ECO:0000259" key="6">
    <source>
        <dbReference type="Pfam" id="PF25917"/>
    </source>
</evidence>
<dbReference type="EMBL" id="FRBN01000017">
    <property type="protein sequence ID" value="SHL51479.1"/>
    <property type="molecule type" value="Genomic_DNA"/>
</dbReference>
<keyword evidence="5" id="KW-1133">Transmembrane helix</keyword>
<dbReference type="AlphaFoldDB" id="A0A1M7BA13"/>
<dbReference type="InterPro" id="IPR058792">
    <property type="entry name" value="Beta-barrel_RND_2"/>
</dbReference>
<evidence type="ECO:0000259" key="7">
    <source>
        <dbReference type="Pfam" id="PF25954"/>
    </source>
</evidence>
<dbReference type="Gene3D" id="1.10.287.470">
    <property type="entry name" value="Helix hairpin bin"/>
    <property type="match status" value="1"/>
</dbReference>
<accession>A0A1M7BA13</accession>
<keyword evidence="3 4" id="KW-0175">Coiled coil</keyword>
<keyword evidence="5" id="KW-0812">Transmembrane</keyword>
<dbReference type="GO" id="GO:0030313">
    <property type="term" value="C:cell envelope"/>
    <property type="evidence" value="ECO:0007669"/>
    <property type="project" value="UniProtKB-SubCell"/>
</dbReference>
<dbReference type="InterPro" id="IPR006143">
    <property type="entry name" value="RND_pump_MFP"/>
</dbReference>
<dbReference type="PANTHER" id="PTHR32347:SF14">
    <property type="entry name" value="EFFLUX SYSTEM COMPONENT YKNX-RELATED"/>
    <property type="match status" value="1"/>
</dbReference>